<dbReference type="Gene3D" id="3.30.70.1820">
    <property type="entry name" value="L1 transposable element, RRM domain"/>
    <property type="match status" value="1"/>
</dbReference>
<keyword evidence="2" id="KW-1185">Reference proteome</keyword>
<proteinExistence type="predicted"/>
<organism evidence="1 2">
    <name type="scientific">Pleurodeles waltl</name>
    <name type="common">Iberian ribbed newt</name>
    <dbReference type="NCBI Taxonomy" id="8319"/>
    <lineage>
        <taxon>Eukaryota</taxon>
        <taxon>Metazoa</taxon>
        <taxon>Chordata</taxon>
        <taxon>Craniata</taxon>
        <taxon>Vertebrata</taxon>
        <taxon>Euteleostomi</taxon>
        <taxon>Amphibia</taxon>
        <taxon>Batrachia</taxon>
        <taxon>Caudata</taxon>
        <taxon>Salamandroidea</taxon>
        <taxon>Salamandridae</taxon>
        <taxon>Pleurodelinae</taxon>
        <taxon>Pleurodeles</taxon>
    </lineage>
</organism>
<dbReference type="EMBL" id="JANPWB010000004">
    <property type="protein sequence ID" value="KAJ1195550.1"/>
    <property type="molecule type" value="Genomic_DNA"/>
</dbReference>
<evidence type="ECO:0000313" key="1">
    <source>
        <dbReference type="EMBL" id="KAJ1195550.1"/>
    </source>
</evidence>
<sequence>PSQPPRPLIARFLNFRDRDAILQQFRNKGPFKYEDSTVHTYPDFTQEVQRQRKSFAQIKQRL</sequence>
<accession>A0AAV7V298</accession>
<dbReference type="AlphaFoldDB" id="A0AAV7V298"/>
<feature type="non-terminal residue" evidence="1">
    <location>
        <position position="1"/>
    </location>
</feature>
<evidence type="ECO:0000313" key="2">
    <source>
        <dbReference type="Proteomes" id="UP001066276"/>
    </source>
</evidence>
<dbReference type="Proteomes" id="UP001066276">
    <property type="component" value="Chromosome 2_2"/>
</dbReference>
<reference evidence="1" key="1">
    <citation type="journal article" date="2022" name="bioRxiv">
        <title>Sequencing and chromosome-scale assembly of the giantPleurodeles waltlgenome.</title>
        <authorList>
            <person name="Brown T."/>
            <person name="Elewa A."/>
            <person name="Iarovenko S."/>
            <person name="Subramanian E."/>
            <person name="Araus A.J."/>
            <person name="Petzold A."/>
            <person name="Susuki M."/>
            <person name="Suzuki K.-i.T."/>
            <person name="Hayashi T."/>
            <person name="Toyoda A."/>
            <person name="Oliveira C."/>
            <person name="Osipova E."/>
            <person name="Leigh N.D."/>
            <person name="Simon A."/>
            <person name="Yun M.H."/>
        </authorList>
    </citation>
    <scope>NUCLEOTIDE SEQUENCE</scope>
    <source>
        <strain evidence="1">20211129_DDA</strain>
        <tissue evidence="1">Liver</tissue>
    </source>
</reference>
<comment type="caution">
    <text evidence="1">The sequence shown here is derived from an EMBL/GenBank/DDBJ whole genome shotgun (WGS) entry which is preliminary data.</text>
</comment>
<feature type="non-terminal residue" evidence="1">
    <location>
        <position position="62"/>
    </location>
</feature>
<gene>
    <name evidence="1" type="ORF">NDU88_004829</name>
</gene>
<name>A0AAV7V298_PLEWA</name>
<protein>
    <submittedName>
        <fullName evidence="1">Uncharacterized protein</fullName>
    </submittedName>
</protein>